<proteinExistence type="predicted"/>
<evidence type="ECO:0000313" key="1">
    <source>
        <dbReference type="EMBL" id="PYY25892.1"/>
    </source>
</evidence>
<reference evidence="1 2" key="1">
    <citation type="submission" date="2018-01" db="EMBL/GenBank/DDBJ databases">
        <title>Genome sequence of the PGP bacterium Paenibacillus illinoisensis E3.</title>
        <authorList>
            <person name="Rolli E."/>
            <person name="Marasco R."/>
            <person name="Bessem C."/>
            <person name="Michoud G."/>
            <person name="Gaiarsa S."/>
            <person name="Borin S."/>
            <person name="Daffonchio D."/>
        </authorList>
    </citation>
    <scope>NUCLEOTIDE SEQUENCE [LARGE SCALE GENOMIC DNA]</scope>
    <source>
        <strain evidence="1 2">E3</strain>
    </source>
</reference>
<comment type="caution">
    <text evidence="1">The sequence shown here is derived from an EMBL/GenBank/DDBJ whole genome shotgun (WGS) entry which is preliminary data.</text>
</comment>
<protein>
    <submittedName>
        <fullName evidence="1">Uncharacterized protein</fullName>
    </submittedName>
</protein>
<dbReference type="RefSeq" id="WP_181429936.1">
    <property type="nucleotide sequence ID" value="NZ_PRLG01000029.1"/>
</dbReference>
<accession>A0A2W0C7D9</accession>
<dbReference type="Proteomes" id="UP000247459">
    <property type="component" value="Unassembled WGS sequence"/>
</dbReference>
<dbReference type="AlphaFoldDB" id="A0A2W0C7D9"/>
<name>A0A2W0C7D9_9BACL</name>
<sequence>MTDTAAKAIMFGNKSQIIEDNTQFEFYIFELLFEVDRLQADLDEARIPCLTEEGG</sequence>
<dbReference type="EMBL" id="PRLG01000029">
    <property type="protein sequence ID" value="PYY25892.1"/>
    <property type="molecule type" value="Genomic_DNA"/>
</dbReference>
<gene>
    <name evidence="1" type="ORF">PIL02S_05261</name>
</gene>
<evidence type="ECO:0000313" key="2">
    <source>
        <dbReference type="Proteomes" id="UP000247459"/>
    </source>
</evidence>
<organism evidence="1 2">
    <name type="scientific">Paenibacillus illinoisensis</name>
    <dbReference type="NCBI Taxonomy" id="59845"/>
    <lineage>
        <taxon>Bacteria</taxon>
        <taxon>Bacillati</taxon>
        <taxon>Bacillota</taxon>
        <taxon>Bacilli</taxon>
        <taxon>Bacillales</taxon>
        <taxon>Paenibacillaceae</taxon>
        <taxon>Paenibacillus</taxon>
    </lineage>
</organism>